<dbReference type="RefSeq" id="WP_344832356.1">
    <property type="nucleotide sequence ID" value="NZ_BAAAUV010000013.1"/>
</dbReference>
<sequence>MTDDNDWRPYTPPAQEEAPPVRDFLRCQWCNLPIEYFPDGLGLQHFRLIEGTASDSICVVLPYETDHDALWVDGWTEESDR</sequence>
<evidence type="ECO:0000313" key="2">
    <source>
        <dbReference type="EMBL" id="GAA3222769.1"/>
    </source>
</evidence>
<gene>
    <name evidence="2" type="ORF">GCM10010468_48760</name>
</gene>
<reference evidence="3" key="1">
    <citation type="journal article" date="2019" name="Int. J. Syst. Evol. Microbiol.">
        <title>The Global Catalogue of Microorganisms (GCM) 10K type strain sequencing project: providing services to taxonomists for standard genome sequencing and annotation.</title>
        <authorList>
            <consortium name="The Broad Institute Genomics Platform"/>
            <consortium name="The Broad Institute Genome Sequencing Center for Infectious Disease"/>
            <person name="Wu L."/>
            <person name="Ma J."/>
        </authorList>
    </citation>
    <scope>NUCLEOTIDE SEQUENCE [LARGE SCALE GENOMIC DNA]</scope>
    <source>
        <strain evidence="3">JCM 9377</strain>
    </source>
</reference>
<dbReference type="InterPro" id="IPR003657">
    <property type="entry name" value="WRKY_dom"/>
</dbReference>
<dbReference type="EMBL" id="BAAAUV010000013">
    <property type="protein sequence ID" value="GAA3222769.1"/>
    <property type="molecule type" value="Genomic_DNA"/>
</dbReference>
<name>A0ABP6QDS2_9ACTN</name>
<feature type="domain" description="WRKY" evidence="1">
    <location>
        <begin position="1"/>
        <end position="68"/>
    </location>
</feature>
<organism evidence="2 3">
    <name type="scientific">Actinocorallia longicatena</name>
    <dbReference type="NCBI Taxonomy" id="111803"/>
    <lineage>
        <taxon>Bacteria</taxon>
        <taxon>Bacillati</taxon>
        <taxon>Actinomycetota</taxon>
        <taxon>Actinomycetes</taxon>
        <taxon>Streptosporangiales</taxon>
        <taxon>Thermomonosporaceae</taxon>
        <taxon>Actinocorallia</taxon>
    </lineage>
</organism>
<dbReference type="PROSITE" id="PS50811">
    <property type="entry name" value="WRKY"/>
    <property type="match status" value="1"/>
</dbReference>
<proteinExistence type="predicted"/>
<dbReference type="Proteomes" id="UP001501237">
    <property type="component" value="Unassembled WGS sequence"/>
</dbReference>
<comment type="caution">
    <text evidence="2">The sequence shown here is derived from an EMBL/GenBank/DDBJ whole genome shotgun (WGS) entry which is preliminary data.</text>
</comment>
<keyword evidence="3" id="KW-1185">Reference proteome</keyword>
<evidence type="ECO:0000313" key="3">
    <source>
        <dbReference type="Proteomes" id="UP001501237"/>
    </source>
</evidence>
<accession>A0ABP6QDS2</accession>
<evidence type="ECO:0000259" key="1">
    <source>
        <dbReference type="PROSITE" id="PS50811"/>
    </source>
</evidence>
<protein>
    <recommendedName>
        <fullName evidence="1">WRKY domain-containing protein</fullName>
    </recommendedName>
</protein>